<dbReference type="Gene3D" id="3.40.50.150">
    <property type="entry name" value="Vaccinia Virus protein VP39"/>
    <property type="match status" value="1"/>
</dbReference>
<reference evidence="1" key="1">
    <citation type="journal article" date="2021" name="PeerJ">
        <title>Extensive microbial diversity within the chicken gut microbiome revealed by metagenomics and culture.</title>
        <authorList>
            <person name="Gilroy R."/>
            <person name="Ravi A."/>
            <person name="Getino M."/>
            <person name="Pursley I."/>
            <person name="Horton D.L."/>
            <person name="Alikhan N.F."/>
            <person name="Baker D."/>
            <person name="Gharbi K."/>
            <person name="Hall N."/>
            <person name="Watson M."/>
            <person name="Adriaenssens E.M."/>
            <person name="Foster-Nyarko E."/>
            <person name="Jarju S."/>
            <person name="Secka A."/>
            <person name="Antonio M."/>
            <person name="Oren A."/>
            <person name="Chaudhuri R.R."/>
            <person name="La Ragione R."/>
            <person name="Hildebrand F."/>
            <person name="Pallen M.J."/>
        </authorList>
    </citation>
    <scope>NUCLEOTIDE SEQUENCE</scope>
    <source>
        <strain evidence="1">MalCec1-1739</strain>
    </source>
</reference>
<dbReference type="SUPFAM" id="SSF53335">
    <property type="entry name" value="S-adenosyl-L-methionine-dependent methyltransferases"/>
    <property type="match status" value="1"/>
</dbReference>
<dbReference type="GO" id="GO:0032259">
    <property type="term" value="P:methylation"/>
    <property type="evidence" value="ECO:0007669"/>
    <property type="project" value="UniProtKB-KW"/>
</dbReference>
<organism evidence="1 2">
    <name type="scientific">Candidatus Avibacteroides avistercoris</name>
    <dbReference type="NCBI Taxonomy" id="2840690"/>
    <lineage>
        <taxon>Bacteria</taxon>
        <taxon>Pseudomonadati</taxon>
        <taxon>Bacteroidota</taxon>
        <taxon>Bacteroidia</taxon>
        <taxon>Bacteroidales</taxon>
        <taxon>Bacteroidaceae</taxon>
        <taxon>Bacteroidaceae incertae sedis</taxon>
        <taxon>Candidatus Avibacteroides</taxon>
    </lineage>
</organism>
<evidence type="ECO:0000313" key="1">
    <source>
        <dbReference type="EMBL" id="HJD52298.1"/>
    </source>
</evidence>
<dbReference type="InterPro" id="IPR029063">
    <property type="entry name" value="SAM-dependent_MTases_sf"/>
</dbReference>
<proteinExistence type="predicted"/>
<dbReference type="CDD" id="cd02440">
    <property type="entry name" value="AdoMet_MTases"/>
    <property type="match status" value="1"/>
</dbReference>
<dbReference type="PANTHER" id="PTHR43861">
    <property type="entry name" value="TRANS-ACONITATE 2-METHYLTRANSFERASE-RELATED"/>
    <property type="match status" value="1"/>
</dbReference>
<sequence length="197" mass="22270">KRQLLDYGAGTGYFANRMQRAGWQTEAIEPGDAARAFAFARFGLRMKMPSDLSHMEDKSFDCITLWHVLEHVAGLHETMDEMARLLADDGILVVAVPNRTSCDARHYGSLWAAWDVPRHLWHFAPTDIQMLGNAHGFSLAEMLPMYFDAFYISMMSEKYGHSRWPVAGGAAMGFKSLLMTLANKERASSLIYVFKKK</sequence>
<dbReference type="EMBL" id="DWUP01000018">
    <property type="protein sequence ID" value="HJD52298.1"/>
    <property type="molecule type" value="Genomic_DNA"/>
</dbReference>
<dbReference type="GO" id="GO:0008168">
    <property type="term" value="F:methyltransferase activity"/>
    <property type="evidence" value="ECO:0007669"/>
    <property type="project" value="UniProtKB-KW"/>
</dbReference>
<reference evidence="1" key="2">
    <citation type="submission" date="2021-04" db="EMBL/GenBank/DDBJ databases">
        <authorList>
            <person name="Gilroy R."/>
        </authorList>
    </citation>
    <scope>NUCLEOTIDE SEQUENCE</scope>
    <source>
        <strain evidence="1">MalCec1-1739</strain>
    </source>
</reference>
<keyword evidence="1" id="KW-0489">Methyltransferase</keyword>
<evidence type="ECO:0000313" key="2">
    <source>
        <dbReference type="Proteomes" id="UP000787625"/>
    </source>
</evidence>
<dbReference type="Pfam" id="PF13489">
    <property type="entry name" value="Methyltransf_23"/>
    <property type="match status" value="1"/>
</dbReference>
<accession>A0A9D2ZTM1</accession>
<keyword evidence="1" id="KW-0808">Transferase</keyword>
<dbReference type="Proteomes" id="UP000787625">
    <property type="component" value="Unassembled WGS sequence"/>
</dbReference>
<dbReference type="PANTHER" id="PTHR43861:SF6">
    <property type="entry name" value="METHYLTRANSFERASE TYPE 11"/>
    <property type="match status" value="1"/>
</dbReference>
<dbReference type="AlphaFoldDB" id="A0A9D2ZTM1"/>
<protein>
    <submittedName>
        <fullName evidence="1">Class I SAM-dependent methyltransferase</fullName>
    </submittedName>
</protein>
<name>A0A9D2ZTM1_9BACT</name>
<comment type="caution">
    <text evidence="1">The sequence shown here is derived from an EMBL/GenBank/DDBJ whole genome shotgun (WGS) entry which is preliminary data.</text>
</comment>
<feature type="non-terminal residue" evidence="1">
    <location>
        <position position="1"/>
    </location>
</feature>
<gene>
    <name evidence="1" type="ORF">IAA93_01015</name>
</gene>